<protein>
    <submittedName>
        <fullName evidence="3">Paraquat-inducible protein B</fullName>
    </submittedName>
</protein>
<dbReference type="PANTHER" id="PTHR37480:SF1">
    <property type="entry name" value="ENOYL-[ACYL-CARRIER-PROTEIN] REDUCTASE [NADH]"/>
    <property type="match status" value="1"/>
</dbReference>
<dbReference type="GO" id="GO:0006633">
    <property type="term" value="P:fatty acid biosynthetic process"/>
    <property type="evidence" value="ECO:0007669"/>
    <property type="project" value="TreeGrafter"/>
</dbReference>
<evidence type="ECO:0000313" key="4">
    <source>
        <dbReference type="Proteomes" id="UP000031666"/>
    </source>
</evidence>
<evidence type="ECO:0000259" key="2">
    <source>
        <dbReference type="Pfam" id="PF12242"/>
    </source>
</evidence>
<dbReference type="Pfam" id="PF12241">
    <property type="entry name" value="Enoyl_reductase"/>
    <property type="match status" value="1"/>
</dbReference>
<reference evidence="3 4" key="2">
    <citation type="submission" date="2015-01" db="EMBL/GenBank/DDBJ databases">
        <authorList>
            <consortium name="NBRP consortium"/>
            <person name="Sawabe T."/>
            <person name="Meirelles P."/>
            <person name="Feng G."/>
            <person name="Sayaka M."/>
            <person name="Hattori M."/>
            <person name="Ohkuma M."/>
        </authorList>
    </citation>
    <scope>NUCLEOTIDE SEQUENCE [LARGE SCALE GENOMIC DNA]</scope>
    <source>
        <strain evidence="4">JCM 19241</strain>
    </source>
</reference>
<feature type="domain" description="Trans-2-enoyl-CoA reductase-like NAD(P)H binding" evidence="2">
    <location>
        <begin position="3"/>
        <end position="84"/>
    </location>
</feature>
<sequence>MKIRPSIKGVVARSAHPAGCNQAILNQIEAVKTASSGTPKSDLPKRVLILGGSSGFGLASRIALSFGDAKANTISVSFERGPSEKGVGTAGWYNNIYFKELAEQQGRIATNILGDAFSPEIRLRFCKPLKSSLMAGWISLFTA</sequence>
<dbReference type="AlphaFoldDB" id="A0A0B8QGJ1"/>
<dbReference type="PANTHER" id="PTHR37480">
    <property type="entry name" value="ENOYL-[ACYL-CARRIER-PROTEIN] REDUCTASE [NADH]"/>
    <property type="match status" value="1"/>
</dbReference>
<dbReference type="GO" id="GO:0051287">
    <property type="term" value="F:NAD binding"/>
    <property type="evidence" value="ECO:0007669"/>
    <property type="project" value="TreeGrafter"/>
</dbReference>
<dbReference type="STRING" id="1481914.JCM19241_5464"/>
<accession>A0A0B8QGJ1</accession>
<reference evidence="3 4" key="1">
    <citation type="submission" date="2015-01" db="EMBL/GenBank/DDBJ databases">
        <title>Vibrio sp. C94 JCM 19241 whole genome shotgun sequence.</title>
        <authorList>
            <person name="Sawabe T."/>
            <person name="Meirelles P."/>
            <person name="Feng G."/>
            <person name="Sayaka M."/>
            <person name="Hattori M."/>
            <person name="Ohkuma M."/>
        </authorList>
    </citation>
    <scope>NUCLEOTIDE SEQUENCE [LARGE SCALE GENOMIC DNA]</scope>
    <source>
        <strain evidence="4">JCM 19241</strain>
    </source>
</reference>
<feature type="domain" description="Trans-2-enoyl-CoA reductase catalytic" evidence="1">
    <location>
        <begin position="87"/>
        <end position="133"/>
    </location>
</feature>
<dbReference type="GO" id="GO:0050343">
    <property type="term" value="F:trans-2-enoyl-CoA reductase (NADH) activity"/>
    <property type="evidence" value="ECO:0007669"/>
    <property type="project" value="TreeGrafter"/>
</dbReference>
<organism evidence="3 4">
    <name type="scientific">Vibrio ishigakensis</name>
    <dbReference type="NCBI Taxonomy" id="1481914"/>
    <lineage>
        <taxon>Bacteria</taxon>
        <taxon>Pseudomonadati</taxon>
        <taxon>Pseudomonadota</taxon>
        <taxon>Gammaproteobacteria</taxon>
        <taxon>Vibrionales</taxon>
        <taxon>Vibrionaceae</taxon>
        <taxon>Vibrio</taxon>
    </lineage>
</organism>
<dbReference type="GO" id="GO:0004318">
    <property type="term" value="F:enoyl-[acyl-carrier-protein] reductase (NADH) activity"/>
    <property type="evidence" value="ECO:0007669"/>
    <property type="project" value="TreeGrafter"/>
</dbReference>
<dbReference type="EMBL" id="BBSC01000002">
    <property type="protein sequence ID" value="GAM74268.1"/>
    <property type="molecule type" value="Genomic_DNA"/>
</dbReference>
<dbReference type="InterPro" id="IPR024910">
    <property type="entry name" value="Enoyl-CoA_Rdtase_cat_dom"/>
</dbReference>
<dbReference type="Pfam" id="PF12242">
    <property type="entry name" value="Eno-Rase_NADH_b"/>
    <property type="match status" value="1"/>
</dbReference>
<dbReference type="Gene3D" id="3.40.50.720">
    <property type="entry name" value="NAD(P)-binding Rossmann-like Domain"/>
    <property type="match status" value="1"/>
</dbReference>
<dbReference type="Proteomes" id="UP000031666">
    <property type="component" value="Unassembled WGS sequence"/>
</dbReference>
<name>A0A0B8QGJ1_9VIBR</name>
<dbReference type="InterPro" id="IPR050048">
    <property type="entry name" value="FabV-like_NADH_b"/>
</dbReference>
<evidence type="ECO:0000313" key="3">
    <source>
        <dbReference type="EMBL" id="GAM74268.1"/>
    </source>
</evidence>
<comment type="caution">
    <text evidence="3">The sequence shown here is derived from an EMBL/GenBank/DDBJ whole genome shotgun (WGS) entry which is preliminary data.</text>
</comment>
<gene>
    <name evidence="3" type="ORF">JCM19241_5464</name>
</gene>
<proteinExistence type="predicted"/>
<dbReference type="InterPro" id="IPR010758">
    <property type="entry name" value="Trans-2-enoyl-CoA_reductase"/>
</dbReference>
<evidence type="ECO:0000259" key="1">
    <source>
        <dbReference type="Pfam" id="PF12241"/>
    </source>
</evidence>